<comment type="caution">
    <text evidence="1">The sequence shown here is derived from an EMBL/GenBank/DDBJ whole genome shotgun (WGS) entry which is preliminary data.</text>
</comment>
<keyword evidence="2" id="KW-1185">Reference proteome</keyword>
<name>A0ACB5U1C0_AMBMO</name>
<protein>
    <submittedName>
        <fullName evidence="1">Unnamed protein product</fullName>
    </submittedName>
</protein>
<gene>
    <name evidence="1" type="ORF">Amon02_001082000</name>
</gene>
<evidence type="ECO:0000313" key="1">
    <source>
        <dbReference type="EMBL" id="GME99772.1"/>
    </source>
</evidence>
<accession>A0ACB5U1C0</accession>
<sequence length="89" mass="10071">MSIEELVDQELANGGMVKPQEPEPEVDEDDMNAADKETYKKREWDLFTEANPRGSDLPRKEGAYNTEHSTLNTEHCPDLTNNGHLTTQP</sequence>
<organism evidence="1 2">
    <name type="scientific">Ambrosiozyma monospora</name>
    <name type="common">Yeast</name>
    <name type="synonym">Endomycopsis monosporus</name>
    <dbReference type="NCBI Taxonomy" id="43982"/>
    <lineage>
        <taxon>Eukaryota</taxon>
        <taxon>Fungi</taxon>
        <taxon>Dikarya</taxon>
        <taxon>Ascomycota</taxon>
        <taxon>Saccharomycotina</taxon>
        <taxon>Pichiomycetes</taxon>
        <taxon>Pichiales</taxon>
        <taxon>Pichiaceae</taxon>
        <taxon>Ambrosiozyma</taxon>
    </lineage>
</organism>
<evidence type="ECO:0000313" key="2">
    <source>
        <dbReference type="Proteomes" id="UP001165064"/>
    </source>
</evidence>
<dbReference type="EMBL" id="BSXS01011137">
    <property type="protein sequence ID" value="GME99772.1"/>
    <property type="molecule type" value="Genomic_DNA"/>
</dbReference>
<proteinExistence type="predicted"/>
<reference evidence="1" key="1">
    <citation type="submission" date="2023-04" db="EMBL/GenBank/DDBJ databases">
        <title>Ambrosiozyma monospora NBRC 10751.</title>
        <authorList>
            <person name="Ichikawa N."/>
            <person name="Sato H."/>
            <person name="Tonouchi N."/>
        </authorList>
    </citation>
    <scope>NUCLEOTIDE SEQUENCE</scope>
    <source>
        <strain evidence="1">NBRC 10751</strain>
    </source>
</reference>
<dbReference type="Proteomes" id="UP001165064">
    <property type="component" value="Unassembled WGS sequence"/>
</dbReference>